<sequence length="391" mass="44459">MCWNGYEVLEYGVMGDYSLETLFIGALQDRDFLTTDPSTAKVFVVPQFSIIDLHLCYSDGIPKSKGCPVTPEGQPVLEVYEIYYENVFKPLLDALEARPTWKRHGGRDHLFVFPYDYGWNVHPEIPERLSHSLFVGYQGPEYNAVIVPCTIGRQWHLDGNNGGSFSRFSQPLTRQCQKQQAKYLAYFAGTVLKDWAYSHGVRQALFEMFGNGQDPRILVTTMDSGHDADDVMRNSIFCFCPQGWGSWSARIYDVMAHNCIPVVFDKKDFTQELPFRALGFPWEDMVVTIPDGKERHVKAILEGISAEEICKKKAMIADWAPLFLWQGGSGIFLLHLAVNQWFQELFEGGEEEMADDQQLQQQIANLQQQLAQSQTDLAQAQADLQTAQQQT</sequence>
<feature type="coiled-coil region" evidence="2">
    <location>
        <begin position="349"/>
        <end position="390"/>
    </location>
</feature>
<dbReference type="PANTHER" id="PTHR11062">
    <property type="entry name" value="EXOSTOSIN HEPARAN SULFATE GLYCOSYLTRANSFERASE -RELATED"/>
    <property type="match status" value="1"/>
</dbReference>
<name>A0A0G4H9P9_9ALVE</name>
<dbReference type="InterPro" id="IPR040911">
    <property type="entry name" value="Exostosin_GT47"/>
</dbReference>
<comment type="similarity">
    <text evidence="1">Belongs to the glycosyltransferase 47 family.</text>
</comment>
<evidence type="ECO:0000313" key="4">
    <source>
        <dbReference type="EMBL" id="CEM40508.1"/>
    </source>
</evidence>
<proteinExistence type="inferred from homology"/>
<evidence type="ECO:0000256" key="1">
    <source>
        <dbReference type="ARBA" id="ARBA00010271"/>
    </source>
</evidence>
<feature type="domain" description="Exostosin GT47" evidence="3">
    <location>
        <begin position="17"/>
        <end position="302"/>
    </location>
</feature>
<dbReference type="Pfam" id="PF03016">
    <property type="entry name" value="Exostosin_GT47"/>
    <property type="match status" value="1"/>
</dbReference>
<evidence type="ECO:0000259" key="3">
    <source>
        <dbReference type="Pfam" id="PF03016"/>
    </source>
</evidence>
<organism evidence="4">
    <name type="scientific">Chromera velia CCMP2878</name>
    <dbReference type="NCBI Taxonomy" id="1169474"/>
    <lineage>
        <taxon>Eukaryota</taxon>
        <taxon>Sar</taxon>
        <taxon>Alveolata</taxon>
        <taxon>Colpodellida</taxon>
        <taxon>Chromeraceae</taxon>
        <taxon>Chromera</taxon>
    </lineage>
</organism>
<keyword evidence="2" id="KW-0175">Coiled coil</keyword>
<accession>A0A0G4H9P9</accession>
<reference evidence="4" key="1">
    <citation type="submission" date="2014-11" db="EMBL/GenBank/DDBJ databases">
        <authorList>
            <person name="Otto D Thomas"/>
            <person name="Naeem Raeece"/>
        </authorList>
    </citation>
    <scope>NUCLEOTIDE SEQUENCE</scope>
</reference>
<dbReference type="GO" id="GO:0016757">
    <property type="term" value="F:glycosyltransferase activity"/>
    <property type="evidence" value="ECO:0007669"/>
    <property type="project" value="InterPro"/>
</dbReference>
<gene>
    <name evidence="4" type="ORF">Cvel_5967</name>
</gene>
<dbReference type="VEuPathDB" id="CryptoDB:Cvel_5967"/>
<dbReference type="InterPro" id="IPR004263">
    <property type="entry name" value="Exostosin"/>
</dbReference>
<dbReference type="AlphaFoldDB" id="A0A0G4H9P9"/>
<protein>
    <recommendedName>
        <fullName evidence="3">Exostosin GT47 domain-containing protein</fullName>
    </recommendedName>
</protein>
<dbReference type="EMBL" id="CDMZ01002050">
    <property type="protein sequence ID" value="CEM40508.1"/>
    <property type="molecule type" value="Genomic_DNA"/>
</dbReference>
<evidence type="ECO:0000256" key="2">
    <source>
        <dbReference type="SAM" id="Coils"/>
    </source>
</evidence>